<evidence type="ECO:0000313" key="2">
    <source>
        <dbReference type="EMBL" id="KAJ9535331.1"/>
    </source>
</evidence>
<evidence type="ECO:0000256" key="1">
    <source>
        <dbReference type="SAM" id="MobiDB-lite"/>
    </source>
</evidence>
<dbReference type="PANTHER" id="PTHR33205">
    <property type="entry name" value="TRANSMEMBRANE PROTEIN"/>
    <property type="match status" value="1"/>
</dbReference>
<keyword evidence="3" id="KW-1185">Reference proteome</keyword>
<feature type="compositionally biased region" description="Polar residues" evidence="1">
    <location>
        <begin position="155"/>
        <end position="165"/>
    </location>
</feature>
<accession>A0AA38SFE0</accession>
<protein>
    <submittedName>
        <fullName evidence="2">Uncharacterized protein</fullName>
    </submittedName>
</protein>
<gene>
    <name evidence="2" type="ORF">OSB04_un001559</name>
</gene>
<feature type="region of interest" description="Disordered" evidence="1">
    <location>
        <begin position="124"/>
        <end position="213"/>
    </location>
</feature>
<comment type="caution">
    <text evidence="2">The sequence shown here is derived from an EMBL/GenBank/DDBJ whole genome shotgun (WGS) entry which is preliminary data.</text>
</comment>
<dbReference type="AntiFam" id="ANF00034">
    <property type="entry name" value="Antisense to 5.8S rRNA"/>
</dbReference>
<sequence>MSTTGRGRHSVLPDFQGPPGAHGKTARRGVLFPAAGPYLRRTSPRAKFLRAQLAFKNSMVHGFSAIHTKYRILLRSSSMREPRYPLPRARLWLMKVPDPLAHQKNGATRDAPFLRNPGRNFRFPRSGVSGWPSTLMTRANPTSFSGETFHDETQPSEGSRPTEGTNPVREMGDDQGRGTLLRRATGNGHRTGDEGRQATGTLRGLASGDPMTT</sequence>
<feature type="region of interest" description="Disordered" evidence="1">
    <location>
        <begin position="1"/>
        <end position="26"/>
    </location>
</feature>
<organism evidence="2 3">
    <name type="scientific">Centaurea solstitialis</name>
    <name type="common">yellow star-thistle</name>
    <dbReference type="NCBI Taxonomy" id="347529"/>
    <lineage>
        <taxon>Eukaryota</taxon>
        <taxon>Viridiplantae</taxon>
        <taxon>Streptophyta</taxon>
        <taxon>Embryophyta</taxon>
        <taxon>Tracheophyta</taxon>
        <taxon>Spermatophyta</taxon>
        <taxon>Magnoliopsida</taxon>
        <taxon>eudicotyledons</taxon>
        <taxon>Gunneridae</taxon>
        <taxon>Pentapetalae</taxon>
        <taxon>asterids</taxon>
        <taxon>campanulids</taxon>
        <taxon>Asterales</taxon>
        <taxon>Asteraceae</taxon>
        <taxon>Carduoideae</taxon>
        <taxon>Cardueae</taxon>
        <taxon>Centaureinae</taxon>
        <taxon>Centaurea</taxon>
    </lineage>
</organism>
<proteinExistence type="predicted"/>
<feature type="compositionally biased region" description="Polar residues" evidence="1">
    <location>
        <begin position="131"/>
        <end position="146"/>
    </location>
</feature>
<dbReference type="PANTHER" id="PTHR33205:SF1">
    <property type="entry name" value="TRANSMEMBRANE PROTEIN"/>
    <property type="match status" value="1"/>
</dbReference>
<dbReference type="AlphaFoldDB" id="A0AA38SFE0"/>
<name>A0AA38SFE0_9ASTR</name>
<evidence type="ECO:0000313" key="3">
    <source>
        <dbReference type="Proteomes" id="UP001172457"/>
    </source>
</evidence>
<dbReference type="Proteomes" id="UP001172457">
    <property type="component" value="Unassembled WGS sequence"/>
</dbReference>
<dbReference type="EMBL" id="JARYMX010000337">
    <property type="protein sequence ID" value="KAJ9535331.1"/>
    <property type="molecule type" value="Genomic_DNA"/>
</dbReference>
<reference evidence="2" key="1">
    <citation type="submission" date="2023-03" db="EMBL/GenBank/DDBJ databases">
        <title>Chromosome-scale reference genome and RAD-based genetic map of yellow starthistle (Centaurea solstitialis) reveal putative structural variation and QTLs associated with invader traits.</title>
        <authorList>
            <person name="Reatini B."/>
            <person name="Cang F.A."/>
            <person name="Jiang Q."/>
            <person name="Mckibben M.T.W."/>
            <person name="Barker M.S."/>
            <person name="Rieseberg L.H."/>
            <person name="Dlugosch K.M."/>
        </authorList>
    </citation>
    <scope>NUCLEOTIDE SEQUENCE</scope>
    <source>
        <strain evidence="2">CAN-66</strain>
        <tissue evidence="2">Leaf</tissue>
    </source>
</reference>